<sequence length="136" mass="15151">MRGRRKAYAQNKLVSHRIRALEAIPGWSWVALRKLQSTVSAGHPNLSWCAQEGKDPWLVHKVGLVGVKESGGRYVIKTSASDRIEGQGYLAPDYETGDIRIHAPDGELEYLVNDGGLFHRSEVAEEMEHGASQMLR</sequence>
<protein>
    <submittedName>
        <fullName evidence="1">Uncharacterized protein</fullName>
    </submittedName>
</protein>
<evidence type="ECO:0000313" key="2">
    <source>
        <dbReference type="Proteomes" id="UP000185494"/>
    </source>
</evidence>
<reference evidence="1 2" key="1">
    <citation type="submission" date="2016-05" db="EMBL/GenBank/DDBJ databases">
        <title>Complete Genome and Methylome Analysis of Psychrotrophic Bacterial Isolates from Antarctic Lake Untersee.</title>
        <authorList>
            <person name="Fomenkov A."/>
            <person name="Akimov V.N."/>
            <person name="Vasilyeva L.V."/>
            <person name="Andersen D."/>
            <person name="Vincze T."/>
            <person name="Roberts R.J."/>
        </authorList>
    </citation>
    <scope>NUCLEOTIDE SEQUENCE [LARGE SCALE GENOMIC DNA]</scope>
    <source>
        <strain evidence="1 2">U14-5</strain>
    </source>
</reference>
<proteinExistence type="predicted"/>
<evidence type="ECO:0000313" key="1">
    <source>
        <dbReference type="EMBL" id="APT57289.1"/>
    </source>
</evidence>
<gene>
    <name evidence="1" type="ORF">RGI145_09420</name>
</gene>
<organism evidence="1 2">
    <name type="scientific">Roseomonas gilardii</name>
    <dbReference type="NCBI Taxonomy" id="257708"/>
    <lineage>
        <taxon>Bacteria</taxon>
        <taxon>Pseudomonadati</taxon>
        <taxon>Pseudomonadota</taxon>
        <taxon>Alphaproteobacteria</taxon>
        <taxon>Acetobacterales</taxon>
        <taxon>Roseomonadaceae</taxon>
        <taxon>Roseomonas</taxon>
    </lineage>
</organism>
<dbReference type="Proteomes" id="UP000185494">
    <property type="component" value="Chromosome 1"/>
</dbReference>
<dbReference type="EMBL" id="CP015583">
    <property type="protein sequence ID" value="APT57289.1"/>
    <property type="molecule type" value="Genomic_DNA"/>
</dbReference>
<accession>A0A1L7AF54</accession>
<name>A0A1L7AF54_9PROT</name>
<dbReference type="KEGG" id="rgi:RGI145_09420"/>
<dbReference type="AlphaFoldDB" id="A0A1L7AF54"/>
<dbReference type="RefSeq" id="WP_019460611.1">
    <property type="nucleotide sequence ID" value="NZ_CP015583.1"/>
</dbReference>